<dbReference type="EMBL" id="CAJOBA010052941">
    <property type="protein sequence ID" value="CAF4260058.1"/>
    <property type="molecule type" value="Genomic_DNA"/>
</dbReference>
<accession>A0A8S2FH57</accession>
<evidence type="ECO:0000313" key="3">
    <source>
        <dbReference type="EMBL" id="CAF4260058.1"/>
    </source>
</evidence>
<dbReference type="Proteomes" id="UP000682733">
    <property type="component" value="Unassembled WGS sequence"/>
</dbReference>
<evidence type="ECO:0000313" key="2">
    <source>
        <dbReference type="EMBL" id="CAF1467744.1"/>
    </source>
</evidence>
<evidence type="ECO:0000256" key="1">
    <source>
        <dbReference type="SAM" id="MobiDB-lite"/>
    </source>
</evidence>
<dbReference type="Proteomes" id="UP000677228">
    <property type="component" value="Unassembled WGS sequence"/>
</dbReference>
<gene>
    <name evidence="2" type="ORF">OVA965_LOCUS35526</name>
    <name evidence="3" type="ORF">TMI583_LOCUS36494</name>
</gene>
<dbReference type="AlphaFoldDB" id="A0A8S2FH57"/>
<feature type="compositionally biased region" description="Low complexity" evidence="1">
    <location>
        <begin position="80"/>
        <end position="95"/>
    </location>
</feature>
<reference evidence="2" key="1">
    <citation type="submission" date="2021-02" db="EMBL/GenBank/DDBJ databases">
        <authorList>
            <person name="Nowell W R."/>
        </authorList>
    </citation>
    <scope>NUCLEOTIDE SEQUENCE</scope>
</reference>
<comment type="caution">
    <text evidence="2">The sequence shown here is derived from an EMBL/GenBank/DDBJ whole genome shotgun (WGS) entry which is preliminary data.</text>
</comment>
<dbReference type="EMBL" id="CAJNOK010031064">
    <property type="protein sequence ID" value="CAF1467744.1"/>
    <property type="molecule type" value="Genomic_DNA"/>
</dbReference>
<protein>
    <submittedName>
        <fullName evidence="2">Uncharacterized protein</fullName>
    </submittedName>
</protein>
<proteinExistence type="predicted"/>
<feature type="non-terminal residue" evidence="2">
    <location>
        <position position="1"/>
    </location>
</feature>
<sequence length="95" mass="10675">TFVNNFDAENDTSLDFLLNPKSEDIPVIKNTQSSLNQPLSKSTQDRGRPALHIRYPQAVIKLEKLMFAGMIRNRTFDVGSSGSSKARRSSYNSRV</sequence>
<evidence type="ECO:0000313" key="4">
    <source>
        <dbReference type="Proteomes" id="UP000677228"/>
    </source>
</evidence>
<organism evidence="2 4">
    <name type="scientific">Didymodactylos carnosus</name>
    <dbReference type="NCBI Taxonomy" id="1234261"/>
    <lineage>
        <taxon>Eukaryota</taxon>
        <taxon>Metazoa</taxon>
        <taxon>Spiralia</taxon>
        <taxon>Gnathifera</taxon>
        <taxon>Rotifera</taxon>
        <taxon>Eurotatoria</taxon>
        <taxon>Bdelloidea</taxon>
        <taxon>Philodinida</taxon>
        <taxon>Philodinidae</taxon>
        <taxon>Didymodactylos</taxon>
    </lineage>
</organism>
<name>A0A8S2FH57_9BILA</name>
<feature type="region of interest" description="Disordered" evidence="1">
    <location>
        <begin position="76"/>
        <end position="95"/>
    </location>
</feature>